<keyword evidence="6 17" id="KW-0032">Aminotransferase</keyword>
<keyword evidence="19" id="KW-1185">Reference proteome</keyword>
<dbReference type="GO" id="GO:0009098">
    <property type="term" value="P:L-leucine biosynthetic process"/>
    <property type="evidence" value="ECO:0007669"/>
    <property type="project" value="UniProtKB-UniPathway"/>
</dbReference>
<dbReference type="EMBL" id="JACHXG010000002">
    <property type="protein sequence ID" value="MBB3087881.1"/>
    <property type="molecule type" value="Genomic_DNA"/>
</dbReference>
<dbReference type="UniPathway" id="UPA00047">
    <property type="reaction ID" value="UER00058"/>
</dbReference>
<dbReference type="PANTHER" id="PTHR11825">
    <property type="entry name" value="SUBGROUP IIII AMINOTRANSFERASE"/>
    <property type="match status" value="1"/>
</dbReference>
<dbReference type="InterPro" id="IPR033939">
    <property type="entry name" value="BCAT_family"/>
</dbReference>
<dbReference type="InterPro" id="IPR043131">
    <property type="entry name" value="BCAT-like_N"/>
</dbReference>
<evidence type="ECO:0000313" key="18">
    <source>
        <dbReference type="EMBL" id="MBB3087881.1"/>
    </source>
</evidence>
<evidence type="ECO:0000313" key="19">
    <source>
        <dbReference type="Proteomes" id="UP000577707"/>
    </source>
</evidence>
<dbReference type="EC" id="2.6.1.42" evidence="17"/>
<dbReference type="RefSeq" id="WP_183542500.1">
    <property type="nucleotide sequence ID" value="NZ_BMQT01000004.1"/>
</dbReference>
<dbReference type="InterPro" id="IPR001544">
    <property type="entry name" value="Aminotrans_IV"/>
</dbReference>
<keyword evidence="10 17" id="KW-0100">Branched-chain amino acid biosynthesis</keyword>
<dbReference type="InterPro" id="IPR036038">
    <property type="entry name" value="Aminotransferase-like"/>
</dbReference>
<evidence type="ECO:0000256" key="15">
    <source>
        <dbReference type="RuleBase" id="RU004106"/>
    </source>
</evidence>
<evidence type="ECO:0000256" key="6">
    <source>
        <dbReference type="ARBA" id="ARBA00022576"/>
    </source>
</evidence>
<keyword evidence="8 17" id="KW-0808">Transferase</keyword>
<evidence type="ECO:0000256" key="5">
    <source>
        <dbReference type="ARBA" id="ARBA00009320"/>
    </source>
</evidence>
<name>A0A7W5F7C4_9ACTN</name>
<dbReference type="PROSITE" id="PS00770">
    <property type="entry name" value="AA_TRANSFER_CLASS_4"/>
    <property type="match status" value="1"/>
</dbReference>
<evidence type="ECO:0000256" key="1">
    <source>
        <dbReference type="ARBA" id="ARBA00001933"/>
    </source>
</evidence>
<dbReference type="PANTHER" id="PTHR11825:SF44">
    <property type="entry name" value="BRANCHED-CHAIN-AMINO-ACID AMINOTRANSFERASE"/>
    <property type="match status" value="1"/>
</dbReference>
<dbReference type="Pfam" id="PF01063">
    <property type="entry name" value="Aminotran_4"/>
    <property type="match status" value="1"/>
</dbReference>
<evidence type="ECO:0000256" key="8">
    <source>
        <dbReference type="ARBA" id="ARBA00022679"/>
    </source>
</evidence>
<evidence type="ECO:0000256" key="2">
    <source>
        <dbReference type="ARBA" id="ARBA00004824"/>
    </source>
</evidence>
<proteinExistence type="inferred from homology"/>
<keyword evidence="7 17" id="KW-0028">Amino-acid biosynthesis</keyword>
<comment type="catalytic activity">
    <reaction evidence="12 17">
        <text>L-isoleucine + 2-oxoglutarate = (S)-3-methyl-2-oxopentanoate + L-glutamate</text>
        <dbReference type="Rhea" id="RHEA:24801"/>
        <dbReference type="ChEBI" id="CHEBI:16810"/>
        <dbReference type="ChEBI" id="CHEBI:29985"/>
        <dbReference type="ChEBI" id="CHEBI:35146"/>
        <dbReference type="ChEBI" id="CHEBI:58045"/>
        <dbReference type="EC" id="2.6.1.42"/>
    </reaction>
</comment>
<comment type="pathway">
    <text evidence="2">Amino-acid biosynthesis; L-isoleucine biosynthesis; L-isoleucine from 2-oxobutanoate: step 4/4.</text>
</comment>
<evidence type="ECO:0000256" key="16">
    <source>
        <dbReference type="RuleBase" id="RU004516"/>
    </source>
</evidence>
<evidence type="ECO:0000256" key="4">
    <source>
        <dbReference type="ARBA" id="ARBA00005072"/>
    </source>
</evidence>
<evidence type="ECO:0000256" key="3">
    <source>
        <dbReference type="ARBA" id="ARBA00004931"/>
    </source>
</evidence>
<sequence length="353" mass="38369">MTTTPSPVPTAPAGELGFGQVFTPHMTAMRWTPDGWERPTLRDFEDLALSPATMVFHYGQAIFEGMKAYRHPDGAVRLFRPERNASRLATSARRMAMPELPEADFVEAVSMLVDADREHVPAEPGHSLYLRPFTIATEATLGTRPAREYLFLVIASPSGPYFTAGFDAITVWVSEDHPRAHPGGTGYAKCAGNYAAGMLVQQVAAEHGAEQVVFLDAREGRWLEELGGMNLFLVREVDGRPTLVTPPVSDTLLEGITRSSLITLADDLGLRVEERPVSLEEWRAGAADGTVTEAFACGTAAVVTAIGTVRTQAADFVVGDGRPGLWTTRLRDALLGIQEGTAHDHNGWMRTVR</sequence>
<comment type="similarity">
    <text evidence="5 15">Belongs to the class-IV pyridoxal-phosphate-dependent aminotransferase family.</text>
</comment>
<dbReference type="Proteomes" id="UP000577707">
    <property type="component" value="Unassembled WGS sequence"/>
</dbReference>
<dbReference type="UniPathway" id="UPA00048">
    <property type="reaction ID" value="UER00073"/>
</dbReference>
<evidence type="ECO:0000256" key="7">
    <source>
        <dbReference type="ARBA" id="ARBA00022605"/>
    </source>
</evidence>
<comment type="cofactor">
    <cofactor evidence="1 16">
        <name>pyridoxal 5'-phosphate</name>
        <dbReference type="ChEBI" id="CHEBI:597326"/>
    </cofactor>
</comment>
<dbReference type="InterPro" id="IPR018300">
    <property type="entry name" value="Aminotrans_IV_CS"/>
</dbReference>
<gene>
    <name evidence="18" type="ORF">FHS12_000814</name>
</gene>
<dbReference type="NCBIfam" id="NF009897">
    <property type="entry name" value="PRK13357.1"/>
    <property type="match status" value="1"/>
</dbReference>
<feature type="modified residue" description="N6-(pyridoxal phosphate)lysine" evidence="14">
    <location>
        <position position="189"/>
    </location>
</feature>
<keyword evidence="9 16" id="KW-0663">Pyridoxal phosphate</keyword>
<dbReference type="AlphaFoldDB" id="A0A7W5F7C4"/>
<evidence type="ECO:0000256" key="11">
    <source>
        <dbReference type="ARBA" id="ARBA00048212"/>
    </source>
</evidence>
<dbReference type="PIRSF" id="PIRSF006468">
    <property type="entry name" value="BCAT1"/>
    <property type="match status" value="1"/>
</dbReference>
<accession>A0A7W5F7C4</accession>
<dbReference type="InterPro" id="IPR005786">
    <property type="entry name" value="B_amino_transII"/>
</dbReference>
<dbReference type="NCBIfam" id="TIGR01123">
    <property type="entry name" value="ilvE_II"/>
    <property type="match status" value="1"/>
</dbReference>
<dbReference type="Gene3D" id="3.20.10.10">
    <property type="entry name" value="D-amino Acid Aminotransferase, subunit A, domain 2"/>
    <property type="match status" value="1"/>
</dbReference>
<evidence type="ECO:0000256" key="14">
    <source>
        <dbReference type="PIRSR" id="PIRSR006468-1"/>
    </source>
</evidence>
<comment type="catalytic activity">
    <reaction evidence="13 17">
        <text>L-leucine + 2-oxoglutarate = 4-methyl-2-oxopentanoate + L-glutamate</text>
        <dbReference type="Rhea" id="RHEA:18321"/>
        <dbReference type="ChEBI" id="CHEBI:16810"/>
        <dbReference type="ChEBI" id="CHEBI:17865"/>
        <dbReference type="ChEBI" id="CHEBI:29985"/>
        <dbReference type="ChEBI" id="CHEBI:57427"/>
        <dbReference type="EC" id="2.6.1.42"/>
    </reaction>
</comment>
<evidence type="ECO:0000256" key="10">
    <source>
        <dbReference type="ARBA" id="ARBA00023304"/>
    </source>
</evidence>
<dbReference type="InterPro" id="IPR043132">
    <property type="entry name" value="BCAT-like_C"/>
</dbReference>
<dbReference type="GO" id="GO:0009099">
    <property type="term" value="P:L-valine biosynthetic process"/>
    <property type="evidence" value="ECO:0007669"/>
    <property type="project" value="UniProtKB-UniPathway"/>
</dbReference>
<comment type="pathway">
    <text evidence="4">Amino-acid biosynthesis; L-leucine biosynthesis; L-leucine from 3-methyl-2-oxobutanoate: step 4/4.</text>
</comment>
<comment type="catalytic activity">
    <reaction evidence="11 17">
        <text>L-valine + 2-oxoglutarate = 3-methyl-2-oxobutanoate + L-glutamate</text>
        <dbReference type="Rhea" id="RHEA:24813"/>
        <dbReference type="ChEBI" id="CHEBI:11851"/>
        <dbReference type="ChEBI" id="CHEBI:16810"/>
        <dbReference type="ChEBI" id="CHEBI:29985"/>
        <dbReference type="ChEBI" id="CHEBI:57762"/>
        <dbReference type="EC" id="2.6.1.42"/>
    </reaction>
</comment>
<dbReference type="GO" id="GO:0004084">
    <property type="term" value="F:branched-chain-amino-acid transaminase activity"/>
    <property type="evidence" value="ECO:0007669"/>
    <property type="project" value="UniProtKB-EC"/>
</dbReference>
<evidence type="ECO:0000256" key="12">
    <source>
        <dbReference type="ARBA" id="ARBA00048798"/>
    </source>
</evidence>
<dbReference type="CDD" id="cd01557">
    <property type="entry name" value="BCAT_beta_family"/>
    <property type="match status" value="1"/>
</dbReference>
<evidence type="ECO:0000256" key="17">
    <source>
        <dbReference type="RuleBase" id="RU004517"/>
    </source>
</evidence>
<reference evidence="18 19" key="1">
    <citation type="submission" date="2020-08" db="EMBL/GenBank/DDBJ databases">
        <title>Genomic Encyclopedia of Type Strains, Phase III (KMG-III): the genomes of soil and plant-associated and newly described type strains.</title>
        <authorList>
            <person name="Whitman W."/>
        </authorList>
    </citation>
    <scope>NUCLEOTIDE SEQUENCE [LARGE SCALE GENOMIC DNA]</scope>
    <source>
        <strain evidence="18 19">CECT 3302</strain>
    </source>
</reference>
<protein>
    <recommendedName>
        <fullName evidence="17">Branched-chain-amino-acid aminotransferase</fullName>
        <ecNumber evidence="17">2.6.1.42</ecNumber>
    </recommendedName>
</protein>
<evidence type="ECO:0000256" key="13">
    <source>
        <dbReference type="ARBA" id="ARBA00049229"/>
    </source>
</evidence>
<evidence type="ECO:0000256" key="9">
    <source>
        <dbReference type="ARBA" id="ARBA00022898"/>
    </source>
</evidence>
<comment type="caution">
    <text evidence="18">The sequence shown here is derived from an EMBL/GenBank/DDBJ whole genome shotgun (WGS) entry which is preliminary data.</text>
</comment>
<comment type="pathway">
    <text evidence="3">Amino-acid biosynthesis; L-valine biosynthesis; L-valine from pyruvate: step 4/4.</text>
</comment>
<dbReference type="Gene3D" id="3.30.470.10">
    <property type="match status" value="1"/>
</dbReference>
<dbReference type="SUPFAM" id="SSF56752">
    <property type="entry name" value="D-aminoacid aminotransferase-like PLP-dependent enzymes"/>
    <property type="match status" value="1"/>
</dbReference>
<organism evidence="18 19">
    <name type="scientific">Nocardioides albus</name>
    <dbReference type="NCBI Taxonomy" id="1841"/>
    <lineage>
        <taxon>Bacteria</taxon>
        <taxon>Bacillati</taxon>
        <taxon>Actinomycetota</taxon>
        <taxon>Actinomycetes</taxon>
        <taxon>Propionibacteriales</taxon>
        <taxon>Nocardioidaceae</taxon>
        <taxon>Nocardioides</taxon>
    </lineage>
</organism>
<dbReference type="GO" id="GO:0009097">
    <property type="term" value="P:isoleucine biosynthetic process"/>
    <property type="evidence" value="ECO:0007669"/>
    <property type="project" value="UniProtKB-UniPathway"/>
</dbReference>
<dbReference type="UniPathway" id="UPA00049">
    <property type="reaction ID" value="UER00062"/>
</dbReference>